<dbReference type="Gene3D" id="3.40.350.10">
    <property type="entry name" value="Creatinase/prolidase N-terminal domain"/>
    <property type="match status" value="1"/>
</dbReference>
<dbReference type="InterPro" id="IPR000994">
    <property type="entry name" value="Pept_M24"/>
</dbReference>
<keyword evidence="7" id="KW-1185">Reference proteome</keyword>
<dbReference type="InterPro" id="IPR000587">
    <property type="entry name" value="Creatinase_N"/>
</dbReference>
<reference evidence="6 7" key="1">
    <citation type="submission" date="2021-03" db="EMBL/GenBank/DDBJ databases">
        <title>Genomic Encyclopedia of Type Strains, Phase IV (KMG-IV): sequencing the most valuable type-strain genomes for metagenomic binning, comparative biology and taxonomic classification.</title>
        <authorList>
            <person name="Goeker M."/>
        </authorList>
    </citation>
    <scope>NUCLEOTIDE SEQUENCE [LARGE SCALE GENOMIC DNA]</scope>
    <source>
        <strain evidence="6 7">DSM 24738</strain>
    </source>
</reference>
<evidence type="ECO:0000256" key="2">
    <source>
        <dbReference type="ARBA" id="ARBA00022801"/>
    </source>
</evidence>
<sequence length="353" mass="38778">MKGRLQTVRGRLQEKGLDALLITSPFNRKYLSGFTGTSGYLLITMDRAVLITDFRYIDQATEQASEYEIVKHKAAILDEVGVQINRLNIHKIGFEKQFVSYSLYEGLKKLSSEWVGVGGLVEEIRMIKSEDEIQIIKEACEIADKAFQHITGFIRPGVTEREVALELEFFMRKLGADSVSFDTIVASGERSALPHGVASPKVIQSGDLVTLDYGAYYKGYVSDITRTVAVGEPSEKLKEIYDIVLQAQLAGVSKIKAGLTGREADEITRSIIRDAGYGEYFGHSTGHGIGLEVHEGPGLSSKSDIFLQPGMVVTVEPGIYISNLGGVRIEDDVVITESGCEIITHSPKELLIL</sequence>
<organism evidence="6 7">
    <name type="scientific">Ammoniphilus resinae</name>
    <dbReference type="NCBI Taxonomy" id="861532"/>
    <lineage>
        <taxon>Bacteria</taxon>
        <taxon>Bacillati</taxon>
        <taxon>Bacillota</taxon>
        <taxon>Bacilli</taxon>
        <taxon>Bacillales</taxon>
        <taxon>Paenibacillaceae</taxon>
        <taxon>Aneurinibacillus group</taxon>
        <taxon>Ammoniphilus</taxon>
    </lineage>
</organism>
<dbReference type="PANTHER" id="PTHR46112:SF3">
    <property type="entry name" value="AMINOPEPTIDASE YPDF"/>
    <property type="match status" value="1"/>
</dbReference>
<evidence type="ECO:0000259" key="5">
    <source>
        <dbReference type="Pfam" id="PF01321"/>
    </source>
</evidence>
<evidence type="ECO:0000256" key="1">
    <source>
        <dbReference type="ARBA" id="ARBA00022723"/>
    </source>
</evidence>
<dbReference type="InterPro" id="IPR050659">
    <property type="entry name" value="Peptidase_M24B"/>
</dbReference>
<dbReference type="EC" id="3.4.11.9" evidence="6"/>
<dbReference type="PROSITE" id="PS00491">
    <property type="entry name" value="PROLINE_PEPTIDASE"/>
    <property type="match status" value="1"/>
</dbReference>
<dbReference type="Proteomes" id="UP001519343">
    <property type="component" value="Unassembled WGS sequence"/>
</dbReference>
<dbReference type="Pfam" id="PF01321">
    <property type="entry name" value="Creatinase_N"/>
    <property type="match status" value="1"/>
</dbReference>
<feature type="domain" description="Creatinase N-terminal" evidence="5">
    <location>
        <begin position="4"/>
        <end position="127"/>
    </location>
</feature>
<dbReference type="SUPFAM" id="SSF53092">
    <property type="entry name" value="Creatinase/prolidase N-terminal domain"/>
    <property type="match status" value="1"/>
</dbReference>
<feature type="domain" description="Peptidase M24" evidence="4">
    <location>
        <begin position="135"/>
        <end position="337"/>
    </location>
</feature>
<dbReference type="GO" id="GO:0004177">
    <property type="term" value="F:aminopeptidase activity"/>
    <property type="evidence" value="ECO:0007669"/>
    <property type="project" value="UniProtKB-KW"/>
</dbReference>
<dbReference type="CDD" id="cd01092">
    <property type="entry name" value="APP-like"/>
    <property type="match status" value="1"/>
</dbReference>
<name>A0ABS4GV83_9BACL</name>
<dbReference type="PANTHER" id="PTHR46112">
    <property type="entry name" value="AMINOPEPTIDASE"/>
    <property type="match status" value="1"/>
</dbReference>
<keyword evidence="6" id="KW-0031">Aminopeptidase</keyword>
<dbReference type="InterPro" id="IPR029149">
    <property type="entry name" value="Creatin/AminoP/Spt16_N"/>
</dbReference>
<dbReference type="Gene3D" id="3.90.230.10">
    <property type="entry name" value="Creatinase/methionine aminopeptidase superfamily"/>
    <property type="match status" value="1"/>
</dbReference>
<proteinExistence type="inferred from homology"/>
<evidence type="ECO:0000256" key="3">
    <source>
        <dbReference type="RuleBase" id="RU000590"/>
    </source>
</evidence>
<keyword evidence="2 6" id="KW-0378">Hydrolase</keyword>
<evidence type="ECO:0000313" key="7">
    <source>
        <dbReference type="Proteomes" id="UP001519343"/>
    </source>
</evidence>
<dbReference type="EMBL" id="JAGGKT010000017">
    <property type="protein sequence ID" value="MBP1934166.1"/>
    <property type="molecule type" value="Genomic_DNA"/>
</dbReference>
<keyword evidence="6" id="KW-0645">Protease</keyword>
<dbReference type="Pfam" id="PF00557">
    <property type="entry name" value="Peptidase_M24"/>
    <property type="match status" value="1"/>
</dbReference>
<evidence type="ECO:0000259" key="4">
    <source>
        <dbReference type="Pfam" id="PF00557"/>
    </source>
</evidence>
<comment type="similarity">
    <text evidence="3">Belongs to the peptidase M24B family.</text>
</comment>
<keyword evidence="1 3" id="KW-0479">Metal-binding</keyword>
<dbReference type="SUPFAM" id="SSF55920">
    <property type="entry name" value="Creatinase/aminopeptidase"/>
    <property type="match status" value="1"/>
</dbReference>
<gene>
    <name evidence="6" type="ORF">J2Z37_004185</name>
</gene>
<dbReference type="RefSeq" id="WP_209812168.1">
    <property type="nucleotide sequence ID" value="NZ_JAGGKT010000017.1"/>
</dbReference>
<protein>
    <submittedName>
        <fullName evidence="6">Xaa-Pro aminopeptidase</fullName>
        <ecNumber evidence="6">3.4.11.9</ecNumber>
    </submittedName>
</protein>
<dbReference type="InterPro" id="IPR001131">
    <property type="entry name" value="Peptidase_M24B_aminopep-P_CS"/>
</dbReference>
<evidence type="ECO:0000313" key="6">
    <source>
        <dbReference type="EMBL" id="MBP1934166.1"/>
    </source>
</evidence>
<accession>A0ABS4GV83</accession>
<comment type="caution">
    <text evidence="6">The sequence shown here is derived from an EMBL/GenBank/DDBJ whole genome shotgun (WGS) entry which is preliminary data.</text>
</comment>
<dbReference type="InterPro" id="IPR036005">
    <property type="entry name" value="Creatinase/aminopeptidase-like"/>
</dbReference>